<accession>A0ABS0CSG8</accession>
<comment type="caution">
    <text evidence="1">The sequence shown here is derived from an EMBL/GenBank/DDBJ whole genome shotgun (WGS) entry which is preliminary data.</text>
</comment>
<organism evidence="1 2">
    <name type="scientific">Nocardia amamiensis</name>
    <dbReference type="NCBI Taxonomy" id="404578"/>
    <lineage>
        <taxon>Bacteria</taxon>
        <taxon>Bacillati</taxon>
        <taxon>Actinomycetota</taxon>
        <taxon>Actinomycetes</taxon>
        <taxon>Mycobacteriales</taxon>
        <taxon>Nocardiaceae</taxon>
        <taxon>Nocardia</taxon>
    </lineage>
</organism>
<dbReference type="Proteomes" id="UP000702209">
    <property type="component" value="Unassembled WGS sequence"/>
</dbReference>
<dbReference type="RefSeq" id="WP_195130791.1">
    <property type="nucleotide sequence ID" value="NZ_JADLQX010000013.1"/>
</dbReference>
<evidence type="ECO:0000313" key="1">
    <source>
        <dbReference type="EMBL" id="MBF6299512.1"/>
    </source>
</evidence>
<gene>
    <name evidence="1" type="ORF">IU459_18475</name>
</gene>
<evidence type="ECO:0000313" key="2">
    <source>
        <dbReference type="Proteomes" id="UP000702209"/>
    </source>
</evidence>
<protein>
    <submittedName>
        <fullName evidence="1">Uncharacterized protein</fullName>
    </submittedName>
</protein>
<sequence>MTSVVNLRLSGDADAVAAVAAMLTAAGFDPRLGERIYPDRNSFGVRAYGEIAVADAVPVSRGRGEP</sequence>
<keyword evidence="2" id="KW-1185">Reference proteome</keyword>
<proteinExistence type="predicted"/>
<dbReference type="EMBL" id="JADLQX010000013">
    <property type="protein sequence ID" value="MBF6299512.1"/>
    <property type="molecule type" value="Genomic_DNA"/>
</dbReference>
<name>A0ABS0CSG8_9NOCA</name>
<reference evidence="1 2" key="1">
    <citation type="submission" date="2020-10" db="EMBL/GenBank/DDBJ databases">
        <title>Identification of Nocardia species via Next-generation sequencing and recognition of intraspecies genetic diversity.</title>
        <authorList>
            <person name="Li P."/>
            <person name="Li P."/>
            <person name="Lu B."/>
        </authorList>
    </citation>
    <scope>NUCLEOTIDE SEQUENCE [LARGE SCALE GENOMIC DNA]</scope>
    <source>
        <strain evidence="1 2">BJ06-0157</strain>
    </source>
</reference>